<name>A0ABY0IJM6_9BACT</name>
<accession>A0ABY0IJM6</accession>
<dbReference type="RefSeq" id="WP_114705715.1">
    <property type="nucleotide sequence ID" value="NZ_QDKL01000001.1"/>
</dbReference>
<dbReference type="InterPro" id="IPR015421">
    <property type="entry name" value="PyrdxlP-dep_Trfase_major"/>
</dbReference>
<keyword evidence="7" id="KW-0408">Iron</keyword>
<dbReference type="PIRSF" id="PIRSF005572">
    <property type="entry name" value="NifS"/>
    <property type="match status" value="1"/>
</dbReference>
<evidence type="ECO:0000256" key="1">
    <source>
        <dbReference type="ARBA" id="ARBA00001933"/>
    </source>
</evidence>
<feature type="domain" description="Aminotransferase class V" evidence="11">
    <location>
        <begin position="4"/>
        <end position="358"/>
    </location>
</feature>
<evidence type="ECO:0000313" key="13">
    <source>
        <dbReference type="Proteomes" id="UP000443582"/>
    </source>
</evidence>
<keyword evidence="13" id="KW-1185">Reference proteome</keyword>
<comment type="catalytic activity">
    <reaction evidence="9">
        <text>(sulfur carrier)-H + L-cysteine = (sulfur carrier)-SH + L-alanine</text>
        <dbReference type="Rhea" id="RHEA:43892"/>
        <dbReference type="Rhea" id="RHEA-COMP:14737"/>
        <dbReference type="Rhea" id="RHEA-COMP:14739"/>
        <dbReference type="ChEBI" id="CHEBI:29917"/>
        <dbReference type="ChEBI" id="CHEBI:35235"/>
        <dbReference type="ChEBI" id="CHEBI:57972"/>
        <dbReference type="ChEBI" id="CHEBI:64428"/>
        <dbReference type="EC" id="2.8.1.7"/>
    </reaction>
</comment>
<evidence type="ECO:0000256" key="7">
    <source>
        <dbReference type="ARBA" id="ARBA00023004"/>
    </source>
</evidence>
<gene>
    <name evidence="12" type="ORF">DAY19_03065</name>
</gene>
<dbReference type="EMBL" id="QDKL01000001">
    <property type="protein sequence ID" value="RZF22770.1"/>
    <property type="molecule type" value="Genomic_DNA"/>
</dbReference>
<dbReference type="Gene3D" id="1.10.260.50">
    <property type="match status" value="1"/>
</dbReference>
<keyword evidence="8" id="KW-0411">Iron-sulfur</keyword>
<dbReference type="Gene3D" id="3.40.640.10">
    <property type="entry name" value="Type I PLP-dependent aspartate aminotransferase-like (Major domain)"/>
    <property type="match status" value="1"/>
</dbReference>
<sequence length="382" mass="41337">MQEIYADYNGSAPICNEVKEYIINRLNKGPFANPNATHHVGTRVKVAMENARSVCAKLLGAQMSQLVFNSGSTEGISTVFQSVLLNNPKKKIIISGIEHSAVTNNALFYQENHGHEVYTLQTKPNGIVDVEDLINHIDEDTALVAVMAANNETGVIQPYLDVAKICQEKGVPFLCDTTQFVGKTEFNFAESGIDYAVVAGHKIGGMTGSGLVLAKDPATLKPLIIGGGQEKGLRGGTQNYLGNETLAVALTYAMNNLPKYEAINTKRQQFEENIKAKFPQIVIIGEDAPRLSSTSYLSMPGIHGQAVQMELESEGIYVTTSSACSDNNPQTSKVLKAMGVTDDIGRGVVRISLGLCNDPALYDRIESALINAYEKLSKIKSY</sequence>
<dbReference type="InterPro" id="IPR000192">
    <property type="entry name" value="Aminotrans_V_dom"/>
</dbReference>
<dbReference type="Pfam" id="PF00266">
    <property type="entry name" value="Aminotran_5"/>
    <property type="match status" value="1"/>
</dbReference>
<keyword evidence="5" id="KW-0479">Metal-binding</keyword>
<comment type="cofactor">
    <cofactor evidence="1 10">
        <name>pyridoxal 5'-phosphate</name>
        <dbReference type="ChEBI" id="CHEBI:597326"/>
    </cofactor>
</comment>
<reference evidence="13" key="1">
    <citation type="journal article" date="2019" name="Int. J. Syst. Evol. Microbiol.">
        <title>Halobacteriovorax valvorus sp. nov., a novel prokaryotic predator isolated from coastal seawater of China.</title>
        <authorList>
            <person name="Chen M.-X."/>
        </authorList>
    </citation>
    <scope>NUCLEOTIDE SEQUENCE [LARGE SCALE GENOMIC DNA]</scope>
    <source>
        <strain evidence="13">BL9</strain>
    </source>
</reference>
<dbReference type="PANTHER" id="PTHR11601">
    <property type="entry name" value="CYSTEINE DESULFURYLASE FAMILY MEMBER"/>
    <property type="match status" value="1"/>
</dbReference>
<organism evidence="12 13">
    <name type="scientific">Halobacteriovorax vibrionivorans</name>
    <dbReference type="NCBI Taxonomy" id="2152716"/>
    <lineage>
        <taxon>Bacteria</taxon>
        <taxon>Pseudomonadati</taxon>
        <taxon>Bdellovibrionota</taxon>
        <taxon>Bacteriovoracia</taxon>
        <taxon>Bacteriovoracales</taxon>
        <taxon>Halobacteriovoraceae</taxon>
        <taxon>Halobacteriovorax</taxon>
    </lineage>
</organism>
<dbReference type="Proteomes" id="UP000443582">
    <property type="component" value="Unassembled WGS sequence"/>
</dbReference>
<proteinExistence type="inferred from homology"/>
<evidence type="ECO:0000256" key="10">
    <source>
        <dbReference type="RuleBase" id="RU004504"/>
    </source>
</evidence>
<evidence type="ECO:0000256" key="9">
    <source>
        <dbReference type="ARBA" id="ARBA00050776"/>
    </source>
</evidence>
<dbReference type="PROSITE" id="PS00595">
    <property type="entry name" value="AA_TRANSFER_CLASS_5"/>
    <property type="match status" value="1"/>
</dbReference>
<evidence type="ECO:0000256" key="6">
    <source>
        <dbReference type="ARBA" id="ARBA00022898"/>
    </source>
</evidence>
<dbReference type="Gene3D" id="3.90.1150.10">
    <property type="entry name" value="Aspartate Aminotransferase, domain 1"/>
    <property type="match status" value="1"/>
</dbReference>
<dbReference type="PANTHER" id="PTHR11601:SF34">
    <property type="entry name" value="CYSTEINE DESULFURASE"/>
    <property type="match status" value="1"/>
</dbReference>
<evidence type="ECO:0000256" key="4">
    <source>
        <dbReference type="ARBA" id="ARBA00022679"/>
    </source>
</evidence>
<dbReference type="InterPro" id="IPR015422">
    <property type="entry name" value="PyrdxlP-dep_Trfase_small"/>
</dbReference>
<evidence type="ECO:0000256" key="5">
    <source>
        <dbReference type="ARBA" id="ARBA00022723"/>
    </source>
</evidence>
<evidence type="ECO:0000256" key="8">
    <source>
        <dbReference type="ARBA" id="ARBA00023014"/>
    </source>
</evidence>
<dbReference type="InterPro" id="IPR015424">
    <property type="entry name" value="PyrdxlP-dep_Trfase"/>
</dbReference>
<evidence type="ECO:0000313" key="12">
    <source>
        <dbReference type="EMBL" id="RZF22770.1"/>
    </source>
</evidence>
<evidence type="ECO:0000259" key="11">
    <source>
        <dbReference type="Pfam" id="PF00266"/>
    </source>
</evidence>
<comment type="caution">
    <text evidence="12">The sequence shown here is derived from an EMBL/GenBank/DDBJ whole genome shotgun (WGS) entry which is preliminary data.</text>
</comment>
<evidence type="ECO:0000256" key="2">
    <source>
        <dbReference type="ARBA" id="ARBA00006490"/>
    </source>
</evidence>
<evidence type="ECO:0000256" key="3">
    <source>
        <dbReference type="ARBA" id="ARBA00012239"/>
    </source>
</evidence>
<keyword evidence="4" id="KW-0808">Transferase</keyword>
<dbReference type="EC" id="2.8.1.7" evidence="3"/>
<keyword evidence="6" id="KW-0663">Pyridoxal phosphate</keyword>
<dbReference type="InterPro" id="IPR016454">
    <property type="entry name" value="Cysteine_dSase"/>
</dbReference>
<comment type="similarity">
    <text evidence="2">Belongs to the class-V pyridoxal-phosphate-dependent aminotransferase family. NifS/IscS subfamily.</text>
</comment>
<protein>
    <recommendedName>
        <fullName evidence="3">cysteine desulfurase</fullName>
        <ecNumber evidence="3">2.8.1.7</ecNumber>
    </recommendedName>
</protein>
<dbReference type="SUPFAM" id="SSF53383">
    <property type="entry name" value="PLP-dependent transferases"/>
    <property type="match status" value="1"/>
</dbReference>
<dbReference type="InterPro" id="IPR020578">
    <property type="entry name" value="Aminotrans_V_PyrdxlP_BS"/>
</dbReference>